<evidence type="ECO:0000313" key="2">
    <source>
        <dbReference type="Proteomes" id="UP000192596"/>
    </source>
</evidence>
<name>A0A1V8SK68_9PEZI</name>
<comment type="caution">
    <text evidence="1">The sequence shown here is derived from an EMBL/GenBank/DDBJ whole genome shotgun (WGS) entry which is preliminary data.</text>
</comment>
<dbReference type="SUPFAM" id="SSF52047">
    <property type="entry name" value="RNI-like"/>
    <property type="match status" value="1"/>
</dbReference>
<reference evidence="2" key="1">
    <citation type="submission" date="2017-03" db="EMBL/GenBank/DDBJ databases">
        <title>Genomes of endolithic fungi from Antarctica.</title>
        <authorList>
            <person name="Coleine C."/>
            <person name="Masonjones S."/>
            <person name="Stajich J.E."/>
        </authorList>
    </citation>
    <scope>NUCLEOTIDE SEQUENCE [LARGE SCALE GENOMIC DNA]</scope>
    <source>
        <strain evidence="2">CCFEE 5527</strain>
    </source>
</reference>
<evidence type="ECO:0008006" key="3">
    <source>
        <dbReference type="Google" id="ProtNLM"/>
    </source>
</evidence>
<dbReference type="OrthoDB" id="5283561at2759"/>
<dbReference type="EMBL" id="NAJO01000040">
    <property type="protein sequence ID" value="OQN99417.1"/>
    <property type="molecule type" value="Genomic_DNA"/>
</dbReference>
<proteinExistence type="predicted"/>
<dbReference type="AlphaFoldDB" id="A0A1V8SK68"/>
<evidence type="ECO:0000313" key="1">
    <source>
        <dbReference type="EMBL" id="OQN99417.1"/>
    </source>
</evidence>
<dbReference type="InterPro" id="IPR032675">
    <property type="entry name" value="LRR_dom_sf"/>
</dbReference>
<keyword evidence="2" id="KW-1185">Reference proteome</keyword>
<dbReference type="Proteomes" id="UP000192596">
    <property type="component" value="Unassembled WGS sequence"/>
</dbReference>
<sequence>MHMHELPQEILSTILLEVARINETEGERYTYGLSQAPLPAERAKLTKYVRGPLSAESIRWDATRSIRQVCAKWHSWAIAYNIEHVFERRWRGSERWADLTLRRPSYGLYEMITTPRGVAVYRDPYSNLKQTDALFTRIPEIATNVRRLWFNGFYAEETDRYILSIISECPNLELLSVPWTVARRGTPNDWIDLLNVGTGVGKPLYSLEIQGICLPMSQATDLEQDDSPDPLQDPRVDFSQLKRLKVFGNTLHKPICDSDLATIARTATNLTCLDLTNISTVSVAGLLTLVKASASALKVLEHSPRSSDGFFHPHQGRLESGEHICELLTSLPKMRDLSISIPNMCADLFSNPTVNWSGECLIRAVDVCTHDSLSRSEALSATLQAARSLIAALERVRHQLHVELFFAGCIFEPEKKLVHGDFTMASLISYGQWPMNHEPSGKGPYGSSGYYGKEEEGWVAVTEKDYLYAVGRGWVTM</sequence>
<gene>
    <name evidence="1" type="ORF">B0A48_14394</name>
</gene>
<dbReference type="InParanoid" id="A0A1V8SK68"/>
<organism evidence="1 2">
    <name type="scientific">Cryoendolithus antarcticus</name>
    <dbReference type="NCBI Taxonomy" id="1507870"/>
    <lineage>
        <taxon>Eukaryota</taxon>
        <taxon>Fungi</taxon>
        <taxon>Dikarya</taxon>
        <taxon>Ascomycota</taxon>
        <taxon>Pezizomycotina</taxon>
        <taxon>Dothideomycetes</taxon>
        <taxon>Dothideomycetidae</taxon>
        <taxon>Cladosporiales</taxon>
        <taxon>Cladosporiaceae</taxon>
        <taxon>Cryoendolithus</taxon>
    </lineage>
</organism>
<accession>A0A1V8SK68</accession>
<dbReference type="Gene3D" id="3.80.10.10">
    <property type="entry name" value="Ribonuclease Inhibitor"/>
    <property type="match status" value="1"/>
</dbReference>
<protein>
    <recommendedName>
        <fullName evidence="3">F-box domain-containing protein</fullName>
    </recommendedName>
</protein>